<dbReference type="PaxDb" id="4097-A0A1S4D8W7"/>
<evidence type="ECO:0000313" key="1">
    <source>
        <dbReference type="RefSeq" id="XP_016509857.1"/>
    </source>
</evidence>
<dbReference type="PANTHER" id="PTHR23227">
    <property type="entry name" value="BUCENTAUR RELATED"/>
    <property type="match status" value="1"/>
</dbReference>
<dbReference type="InterPro" id="IPR027124">
    <property type="entry name" value="Swc5/CFDP1/2"/>
</dbReference>
<dbReference type="RefSeq" id="XP_016509857.1">
    <property type="nucleotide sequence ID" value="XM_016654371.1"/>
</dbReference>
<dbReference type="Gene3D" id="3.60.10.10">
    <property type="entry name" value="Endonuclease/exonuclease/phosphatase"/>
    <property type="match status" value="1"/>
</dbReference>
<dbReference type="PANTHER" id="PTHR23227:SF67">
    <property type="entry name" value="CRANIOFACIAL DEVELOPMENT PROTEIN 2-LIKE"/>
    <property type="match status" value="1"/>
</dbReference>
<dbReference type="STRING" id="4097.A0A1S4D8W7"/>
<gene>
    <name evidence="1" type="primary">LOC107827273</name>
</gene>
<dbReference type="SUPFAM" id="SSF56219">
    <property type="entry name" value="DNase I-like"/>
    <property type="match status" value="1"/>
</dbReference>
<dbReference type="AlphaFoldDB" id="A0A1S4D8W7"/>
<name>A0A1S4D8W7_TOBAC</name>
<dbReference type="KEGG" id="nta:107827273"/>
<protein>
    <submittedName>
        <fullName evidence="1">Craniofacial development protein 2-like</fullName>
    </submittedName>
</protein>
<proteinExistence type="predicted"/>
<organism evidence="1">
    <name type="scientific">Nicotiana tabacum</name>
    <name type="common">Common tobacco</name>
    <dbReference type="NCBI Taxonomy" id="4097"/>
    <lineage>
        <taxon>Eukaryota</taxon>
        <taxon>Viridiplantae</taxon>
        <taxon>Streptophyta</taxon>
        <taxon>Embryophyta</taxon>
        <taxon>Tracheophyta</taxon>
        <taxon>Spermatophyta</taxon>
        <taxon>Magnoliopsida</taxon>
        <taxon>eudicotyledons</taxon>
        <taxon>Gunneridae</taxon>
        <taxon>Pentapetalae</taxon>
        <taxon>asterids</taxon>
        <taxon>lamiids</taxon>
        <taxon>Solanales</taxon>
        <taxon>Solanaceae</taxon>
        <taxon>Nicotianoideae</taxon>
        <taxon>Nicotianeae</taxon>
        <taxon>Nicotiana</taxon>
    </lineage>
</organism>
<sequence>MGVNIACVQETRWVGSRARYADGYKLWYSGVRKGKNGVGILVDEELRESVVEVRRVNDRLMTIKLVVGECTLNIVSIYALHAGRDEEVKRRFWEGLDKIVLQVPPIERLFIRGGFNGHIGSTACGYGEVHGGLGFGERNGGGTSLLDFAKAFGLVIANSSFPKRGEHLVRFPLRLGESASADKNCVPANACVRNISASAMPGPAIPFRFSGASLAPAISLPSVLSAPADVASLTNY</sequence>
<reference evidence="1" key="1">
    <citation type="submission" date="2025-08" db="UniProtKB">
        <authorList>
            <consortium name="RefSeq"/>
        </authorList>
    </citation>
    <scope>IDENTIFICATION</scope>
</reference>
<dbReference type="InterPro" id="IPR036691">
    <property type="entry name" value="Endo/exonu/phosph_ase_sf"/>
</dbReference>
<accession>A0A1S4D8W7</accession>